<keyword evidence="1" id="KW-0472">Membrane</keyword>
<accession>A0A5B7GE53</accession>
<keyword evidence="3" id="KW-1185">Reference proteome</keyword>
<protein>
    <submittedName>
        <fullName evidence="2">Uncharacterized protein</fullName>
    </submittedName>
</protein>
<keyword evidence="1" id="KW-0812">Transmembrane</keyword>
<dbReference type="EMBL" id="VSRR010015814">
    <property type="protein sequence ID" value="MPC58590.1"/>
    <property type="molecule type" value="Genomic_DNA"/>
</dbReference>
<evidence type="ECO:0000256" key="1">
    <source>
        <dbReference type="SAM" id="Phobius"/>
    </source>
</evidence>
<evidence type="ECO:0000313" key="3">
    <source>
        <dbReference type="Proteomes" id="UP000324222"/>
    </source>
</evidence>
<reference evidence="2 3" key="1">
    <citation type="submission" date="2019-05" db="EMBL/GenBank/DDBJ databases">
        <title>Another draft genome of Portunus trituberculatus and its Hox gene families provides insights of decapod evolution.</title>
        <authorList>
            <person name="Jeong J.-H."/>
            <person name="Song I."/>
            <person name="Kim S."/>
            <person name="Choi T."/>
            <person name="Kim D."/>
            <person name="Ryu S."/>
            <person name="Kim W."/>
        </authorList>
    </citation>
    <scope>NUCLEOTIDE SEQUENCE [LARGE SCALE GENOMIC DNA]</scope>
    <source>
        <tissue evidence="2">Muscle</tissue>
    </source>
</reference>
<dbReference type="AlphaFoldDB" id="A0A5B7GE53"/>
<keyword evidence="1" id="KW-1133">Transmembrane helix</keyword>
<feature type="transmembrane region" description="Helical" evidence="1">
    <location>
        <begin position="20"/>
        <end position="41"/>
    </location>
</feature>
<proteinExistence type="predicted"/>
<comment type="caution">
    <text evidence="2">The sequence shown here is derived from an EMBL/GenBank/DDBJ whole genome shotgun (WGS) entry which is preliminary data.</text>
</comment>
<sequence>MGGTSSLGAGGELAGLFLRGGGRSMSGLGLFIIGGLGLLIIGGESSPELSSTPEAAIESFSPMELNGLLAKGWKLTGPFPCLGEQIGLVTSFGELIGLLTGGDEASGLLTSLGEPSGLLADSGGLLVGGEELTKGFGEEGLLELLIDPVGLLIDPLELFLEVGESLGLLL</sequence>
<gene>
    <name evidence="2" type="ORF">E2C01_052598</name>
</gene>
<dbReference type="Proteomes" id="UP000324222">
    <property type="component" value="Unassembled WGS sequence"/>
</dbReference>
<name>A0A5B7GE53_PORTR</name>
<organism evidence="2 3">
    <name type="scientific">Portunus trituberculatus</name>
    <name type="common">Swimming crab</name>
    <name type="synonym">Neptunus trituberculatus</name>
    <dbReference type="NCBI Taxonomy" id="210409"/>
    <lineage>
        <taxon>Eukaryota</taxon>
        <taxon>Metazoa</taxon>
        <taxon>Ecdysozoa</taxon>
        <taxon>Arthropoda</taxon>
        <taxon>Crustacea</taxon>
        <taxon>Multicrustacea</taxon>
        <taxon>Malacostraca</taxon>
        <taxon>Eumalacostraca</taxon>
        <taxon>Eucarida</taxon>
        <taxon>Decapoda</taxon>
        <taxon>Pleocyemata</taxon>
        <taxon>Brachyura</taxon>
        <taxon>Eubrachyura</taxon>
        <taxon>Portunoidea</taxon>
        <taxon>Portunidae</taxon>
        <taxon>Portuninae</taxon>
        <taxon>Portunus</taxon>
    </lineage>
</organism>
<evidence type="ECO:0000313" key="2">
    <source>
        <dbReference type="EMBL" id="MPC58590.1"/>
    </source>
</evidence>